<sequence>MTARHVMSWFTMLWTLRATLPRCKRATAERATNVYPIPNAGAGEGISHESLPDTTKANRDGPRTVSNGKANQNMVPKPADEAEEGNPSYKGTQRAGKAGSSPESSRPGRSSK</sequence>
<organism evidence="3 4">
    <name type="scientific">Bemisia tabaci</name>
    <name type="common">Sweetpotato whitefly</name>
    <name type="synonym">Aleurodes tabaci</name>
    <dbReference type="NCBI Taxonomy" id="7038"/>
    <lineage>
        <taxon>Eukaryota</taxon>
        <taxon>Metazoa</taxon>
        <taxon>Ecdysozoa</taxon>
        <taxon>Arthropoda</taxon>
        <taxon>Hexapoda</taxon>
        <taxon>Insecta</taxon>
        <taxon>Pterygota</taxon>
        <taxon>Neoptera</taxon>
        <taxon>Paraneoptera</taxon>
        <taxon>Hemiptera</taxon>
        <taxon>Sternorrhyncha</taxon>
        <taxon>Aleyrodoidea</taxon>
        <taxon>Aleyrodidae</taxon>
        <taxon>Aleyrodinae</taxon>
        <taxon>Bemisia</taxon>
    </lineage>
</organism>
<feature type="region of interest" description="Disordered" evidence="1">
    <location>
        <begin position="29"/>
        <end position="112"/>
    </location>
</feature>
<feature type="compositionally biased region" description="Low complexity" evidence="1">
    <location>
        <begin position="99"/>
        <end position="112"/>
    </location>
</feature>
<keyword evidence="2" id="KW-0732">Signal</keyword>
<dbReference type="EMBL" id="OU963869">
    <property type="protein sequence ID" value="CAH0394080.1"/>
    <property type="molecule type" value="Genomic_DNA"/>
</dbReference>
<evidence type="ECO:0008006" key="5">
    <source>
        <dbReference type="Google" id="ProtNLM"/>
    </source>
</evidence>
<feature type="compositionally biased region" description="Polar residues" evidence="1">
    <location>
        <begin position="64"/>
        <end position="74"/>
    </location>
</feature>
<evidence type="ECO:0000256" key="1">
    <source>
        <dbReference type="SAM" id="MobiDB-lite"/>
    </source>
</evidence>
<gene>
    <name evidence="3" type="ORF">BEMITA_LOCUS12418</name>
</gene>
<dbReference type="AlphaFoldDB" id="A0A9P0AMR2"/>
<proteinExistence type="predicted"/>
<keyword evidence="4" id="KW-1185">Reference proteome</keyword>
<feature type="compositionally biased region" description="Basic and acidic residues" evidence="1">
    <location>
        <begin position="46"/>
        <end position="62"/>
    </location>
</feature>
<feature type="chain" id="PRO_5040426392" description="Secreted protein" evidence="2">
    <location>
        <begin position="22"/>
        <end position="112"/>
    </location>
</feature>
<name>A0A9P0AMR2_BEMTA</name>
<dbReference type="Proteomes" id="UP001152759">
    <property type="component" value="Chromosome 8"/>
</dbReference>
<evidence type="ECO:0000256" key="2">
    <source>
        <dbReference type="SAM" id="SignalP"/>
    </source>
</evidence>
<evidence type="ECO:0000313" key="3">
    <source>
        <dbReference type="EMBL" id="CAH0394080.1"/>
    </source>
</evidence>
<reference evidence="3" key="1">
    <citation type="submission" date="2021-12" db="EMBL/GenBank/DDBJ databases">
        <authorList>
            <person name="King R."/>
        </authorList>
    </citation>
    <scope>NUCLEOTIDE SEQUENCE</scope>
</reference>
<feature type="signal peptide" evidence="2">
    <location>
        <begin position="1"/>
        <end position="21"/>
    </location>
</feature>
<evidence type="ECO:0000313" key="4">
    <source>
        <dbReference type="Proteomes" id="UP001152759"/>
    </source>
</evidence>
<accession>A0A9P0AMR2</accession>
<protein>
    <recommendedName>
        <fullName evidence="5">Secreted protein</fullName>
    </recommendedName>
</protein>